<evidence type="ECO:0000256" key="2">
    <source>
        <dbReference type="ARBA" id="ARBA00022692"/>
    </source>
</evidence>
<evidence type="ECO:0000256" key="7">
    <source>
        <dbReference type="HAMAP-Rule" id="MF_02065"/>
    </source>
</evidence>
<feature type="transmembrane region" description="Helical" evidence="7">
    <location>
        <begin position="16"/>
        <end position="35"/>
    </location>
</feature>
<evidence type="ECO:0000256" key="1">
    <source>
        <dbReference type="ARBA" id="ARBA00022475"/>
    </source>
</evidence>
<keyword evidence="5 7" id="KW-0456">Lyase</keyword>
<evidence type="ECO:0000313" key="8">
    <source>
        <dbReference type="EMBL" id="SMB95598.1"/>
    </source>
</evidence>
<keyword evidence="3 7" id="KW-1133">Transmembrane helix</keyword>
<comment type="similarity">
    <text evidence="7">Belongs to the transglycosylase MltG family.</text>
</comment>
<proteinExistence type="inferred from homology"/>
<comment type="catalytic activity">
    <reaction evidence="7">
        <text>a peptidoglycan chain = a peptidoglycan chain with N-acetyl-1,6-anhydromuramyl-[peptide] at the reducing end + a peptidoglycan chain with N-acetylglucosamine at the non-reducing end.</text>
        <dbReference type="EC" id="4.2.2.29"/>
    </reaction>
</comment>
<keyword evidence="1 7" id="KW-1003">Cell membrane</keyword>
<dbReference type="GO" id="GO:0005886">
    <property type="term" value="C:plasma membrane"/>
    <property type="evidence" value="ECO:0007669"/>
    <property type="project" value="UniProtKB-SubCell"/>
</dbReference>
<protein>
    <recommendedName>
        <fullName evidence="7">Endolytic murein transglycosylase</fullName>
        <ecNumber evidence="7">4.2.2.29</ecNumber>
    </recommendedName>
    <alternativeName>
        <fullName evidence="7">Peptidoglycan lytic transglycosylase</fullName>
    </alternativeName>
    <alternativeName>
        <fullName evidence="7">Peptidoglycan polymerization terminase</fullName>
    </alternativeName>
</protein>
<dbReference type="PANTHER" id="PTHR30518">
    <property type="entry name" value="ENDOLYTIC MUREIN TRANSGLYCOSYLASE"/>
    <property type="match status" value="1"/>
</dbReference>
<evidence type="ECO:0000256" key="4">
    <source>
        <dbReference type="ARBA" id="ARBA00023136"/>
    </source>
</evidence>
<accession>A0A1W1VQH0</accession>
<dbReference type="Gene3D" id="3.30.160.60">
    <property type="entry name" value="Classic Zinc Finger"/>
    <property type="match status" value="1"/>
</dbReference>
<dbReference type="CDD" id="cd08010">
    <property type="entry name" value="MltG_like"/>
    <property type="match status" value="1"/>
</dbReference>
<gene>
    <name evidence="7" type="primary">mltG</name>
    <name evidence="8" type="ORF">SAMN00017405_0440</name>
</gene>
<sequence length="341" mass="38534">MVKIGTKDIYKNKKSLALYLLIILFIIWLIFNGLFGANNINNKDIKLISIKSGSSTISIAKTLEKEGIITNALAFRAYLTFNGIESSLKAGDYKLSPSMTMKEISKALINGQTYTISFTIPEGYTLNEICNVLVEKDLVDKEEFWQVVENEPFTEFAFLQNAPQGQKRLEGFLFPDTYEVGKSMSAKQIITVMLKRFENVYNSLPEMQSGLSPWDLIILASVVEKEAILDEERPIIASVFINRLNTNMKLQSCATLQYLFPERKDKIYIEDEKIDSPYNTYKNYGLPKGPICSPGEASLIAASKPEVTNYFYFVAKKDGSGGHLFSTTHDEHVKNKRKLGY</sequence>
<dbReference type="GO" id="GO:0009252">
    <property type="term" value="P:peptidoglycan biosynthetic process"/>
    <property type="evidence" value="ECO:0007669"/>
    <property type="project" value="UniProtKB-UniRule"/>
</dbReference>
<dbReference type="InterPro" id="IPR003770">
    <property type="entry name" value="MLTG-like"/>
</dbReference>
<keyword evidence="6 7" id="KW-0961">Cell wall biogenesis/degradation</keyword>
<dbReference type="HAMAP" id="MF_02065">
    <property type="entry name" value="MltG"/>
    <property type="match status" value="1"/>
</dbReference>
<organism evidence="8 9">
    <name type="scientific">Desulfonispora thiosulfatigenes DSM 11270</name>
    <dbReference type="NCBI Taxonomy" id="656914"/>
    <lineage>
        <taxon>Bacteria</taxon>
        <taxon>Bacillati</taxon>
        <taxon>Bacillota</taxon>
        <taxon>Clostridia</taxon>
        <taxon>Eubacteriales</taxon>
        <taxon>Peptococcaceae</taxon>
        <taxon>Desulfonispora</taxon>
    </lineage>
</organism>
<dbReference type="Proteomes" id="UP000192731">
    <property type="component" value="Unassembled WGS sequence"/>
</dbReference>
<comment type="subcellular location">
    <subcellularLocation>
        <location evidence="7">Cell membrane</location>
        <topology evidence="7">Single-pass membrane protein</topology>
    </subcellularLocation>
</comment>
<evidence type="ECO:0000256" key="3">
    <source>
        <dbReference type="ARBA" id="ARBA00022989"/>
    </source>
</evidence>
<dbReference type="AlphaFoldDB" id="A0A1W1VQH0"/>
<evidence type="ECO:0000256" key="5">
    <source>
        <dbReference type="ARBA" id="ARBA00023239"/>
    </source>
</evidence>
<dbReference type="PANTHER" id="PTHR30518:SF2">
    <property type="entry name" value="ENDOLYTIC MUREIN TRANSGLYCOSYLASE"/>
    <property type="match status" value="1"/>
</dbReference>
<dbReference type="OrthoDB" id="9814591at2"/>
<evidence type="ECO:0000256" key="6">
    <source>
        <dbReference type="ARBA" id="ARBA00023316"/>
    </source>
</evidence>
<dbReference type="EMBL" id="FWWT01000022">
    <property type="protein sequence ID" value="SMB95598.1"/>
    <property type="molecule type" value="Genomic_DNA"/>
</dbReference>
<keyword evidence="9" id="KW-1185">Reference proteome</keyword>
<dbReference type="NCBIfam" id="TIGR00247">
    <property type="entry name" value="endolytic transglycosylase MltG"/>
    <property type="match status" value="1"/>
</dbReference>
<dbReference type="GO" id="GO:0008932">
    <property type="term" value="F:lytic endotransglycosylase activity"/>
    <property type="evidence" value="ECO:0007669"/>
    <property type="project" value="UniProtKB-UniRule"/>
</dbReference>
<feature type="site" description="Important for catalytic activity" evidence="7">
    <location>
        <position position="226"/>
    </location>
</feature>
<name>A0A1W1VQH0_DESTI</name>
<dbReference type="GO" id="GO:0071555">
    <property type="term" value="P:cell wall organization"/>
    <property type="evidence" value="ECO:0007669"/>
    <property type="project" value="UniProtKB-KW"/>
</dbReference>
<dbReference type="STRING" id="656914.SAMN00017405_0440"/>
<comment type="function">
    <text evidence="7">Functions as a peptidoglycan terminase that cleaves nascent peptidoglycan strands endolytically to terminate their elongation.</text>
</comment>
<keyword evidence="2 7" id="KW-0812">Transmembrane</keyword>
<dbReference type="Pfam" id="PF02618">
    <property type="entry name" value="YceG"/>
    <property type="match status" value="1"/>
</dbReference>
<dbReference type="Gene3D" id="3.30.1490.480">
    <property type="entry name" value="Endolytic murein transglycosylase"/>
    <property type="match status" value="2"/>
</dbReference>
<dbReference type="RefSeq" id="WP_084054228.1">
    <property type="nucleotide sequence ID" value="NZ_FWWT01000022.1"/>
</dbReference>
<evidence type="ECO:0000313" key="9">
    <source>
        <dbReference type="Proteomes" id="UP000192731"/>
    </source>
</evidence>
<keyword evidence="4 7" id="KW-0472">Membrane</keyword>
<reference evidence="8 9" key="1">
    <citation type="submission" date="2017-04" db="EMBL/GenBank/DDBJ databases">
        <authorList>
            <person name="Afonso C.L."/>
            <person name="Miller P.J."/>
            <person name="Scott M.A."/>
            <person name="Spackman E."/>
            <person name="Goraichik I."/>
            <person name="Dimitrov K.M."/>
            <person name="Suarez D.L."/>
            <person name="Swayne D.E."/>
        </authorList>
    </citation>
    <scope>NUCLEOTIDE SEQUENCE [LARGE SCALE GENOMIC DNA]</scope>
    <source>
        <strain evidence="8 9">DSM 11270</strain>
    </source>
</reference>
<dbReference type="EC" id="4.2.2.29" evidence="7"/>